<dbReference type="NCBIfam" id="NF004815">
    <property type="entry name" value="PRK06169.1"/>
    <property type="match status" value="1"/>
</dbReference>
<feature type="region of interest" description="Disordered" evidence="2">
    <location>
        <begin position="142"/>
        <end position="161"/>
    </location>
</feature>
<dbReference type="SUPFAM" id="SSF75304">
    <property type="entry name" value="Amidase signature (AS) enzymes"/>
    <property type="match status" value="1"/>
</dbReference>
<comment type="caution">
    <text evidence="4">The sequence shown here is derived from an EMBL/GenBank/DDBJ whole genome shotgun (WGS) entry which is preliminary data.</text>
</comment>
<evidence type="ECO:0000259" key="3">
    <source>
        <dbReference type="Pfam" id="PF01425"/>
    </source>
</evidence>
<keyword evidence="5" id="KW-1185">Reference proteome</keyword>
<evidence type="ECO:0000313" key="4">
    <source>
        <dbReference type="EMBL" id="TQL33802.1"/>
    </source>
</evidence>
<dbReference type="Gene3D" id="3.90.1300.10">
    <property type="entry name" value="Amidase signature (AS) domain"/>
    <property type="match status" value="1"/>
</dbReference>
<dbReference type="PANTHER" id="PTHR11895:SF7">
    <property type="entry name" value="GLUTAMYL-TRNA(GLN) AMIDOTRANSFERASE SUBUNIT A, MITOCHONDRIAL"/>
    <property type="match status" value="1"/>
</dbReference>
<dbReference type="InterPro" id="IPR023631">
    <property type="entry name" value="Amidase_dom"/>
</dbReference>
<dbReference type="GO" id="GO:0016740">
    <property type="term" value="F:transferase activity"/>
    <property type="evidence" value="ECO:0007669"/>
    <property type="project" value="UniProtKB-KW"/>
</dbReference>
<accession>A0A542XD88</accession>
<dbReference type="OrthoDB" id="182039at2"/>
<reference evidence="4 5" key="1">
    <citation type="submission" date="2019-06" db="EMBL/GenBank/DDBJ databases">
        <title>Sequencing the genomes of 1000 actinobacteria strains.</title>
        <authorList>
            <person name="Klenk H.-P."/>
        </authorList>
    </citation>
    <scope>NUCLEOTIDE SEQUENCE [LARGE SCALE GENOMIC DNA]</scope>
    <source>
        <strain evidence="4 5">DSM 24617</strain>
    </source>
</reference>
<dbReference type="PROSITE" id="PS00571">
    <property type="entry name" value="AMIDASES"/>
    <property type="match status" value="1"/>
</dbReference>
<dbReference type="Proteomes" id="UP000318336">
    <property type="component" value="Unassembled WGS sequence"/>
</dbReference>
<dbReference type="Pfam" id="PF01425">
    <property type="entry name" value="Amidase"/>
    <property type="match status" value="1"/>
</dbReference>
<evidence type="ECO:0000256" key="1">
    <source>
        <dbReference type="ARBA" id="ARBA00009199"/>
    </source>
</evidence>
<name>A0A542XD88_9MICO</name>
<evidence type="ECO:0000256" key="2">
    <source>
        <dbReference type="SAM" id="MobiDB-lite"/>
    </source>
</evidence>
<organism evidence="4 5">
    <name type="scientific">Barrientosiimonas humi</name>
    <dbReference type="NCBI Taxonomy" id="999931"/>
    <lineage>
        <taxon>Bacteria</taxon>
        <taxon>Bacillati</taxon>
        <taxon>Actinomycetota</taxon>
        <taxon>Actinomycetes</taxon>
        <taxon>Micrococcales</taxon>
        <taxon>Dermacoccaceae</taxon>
        <taxon>Barrientosiimonas</taxon>
    </lineage>
</organism>
<comment type="similarity">
    <text evidence="1">Belongs to the amidase family.</text>
</comment>
<feature type="domain" description="Amidase" evidence="3">
    <location>
        <begin position="26"/>
        <end position="445"/>
    </location>
</feature>
<dbReference type="EMBL" id="VFOK01000001">
    <property type="protein sequence ID" value="TQL33802.1"/>
    <property type="molecule type" value="Genomic_DNA"/>
</dbReference>
<keyword evidence="4" id="KW-0808">Transferase</keyword>
<protein>
    <submittedName>
        <fullName evidence="4">Aspartyl-tRNA(Asn)/glutamyl-tRNA(Gln) amidotransferase subunit A</fullName>
    </submittedName>
</protein>
<evidence type="ECO:0000313" key="5">
    <source>
        <dbReference type="Proteomes" id="UP000318336"/>
    </source>
</evidence>
<dbReference type="InterPro" id="IPR000120">
    <property type="entry name" value="Amidase"/>
</dbReference>
<dbReference type="RefSeq" id="WP_142005776.1">
    <property type="nucleotide sequence ID" value="NZ_CAJTBP010000001.1"/>
</dbReference>
<dbReference type="InterPro" id="IPR036928">
    <property type="entry name" value="AS_sf"/>
</dbReference>
<dbReference type="PANTHER" id="PTHR11895">
    <property type="entry name" value="TRANSAMIDASE"/>
    <property type="match status" value="1"/>
</dbReference>
<gene>
    <name evidence="4" type="ORF">FB554_1955</name>
</gene>
<dbReference type="InterPro" id="IPR020556">
    <property type="entry name" value="Amidase_CS"/>
</dbReference>
<proteinExistence type="inferred from homology"/>
<dbReference type="AlphaFoldDB" id="A0A542XD88"/>
<sequence>MTDLSMLGAHELVAGFRSGTWTPVDALNSALDAVRRLDGAVNAITMLDEPAARGAAELSARRWRAGEPVGPVDGVPLTVKDMVPTRGWPTYRGSNLVDDTGPWDVDAPFVARLRESGQVIFGKNTTPEFGWKGVTDSLRHGVTRNPWDPGRTSGGSSGGAAAATALGMGTWSVGTDGGGSVRIPGAFSGVVALKPTYGQVPIYPASPYGTLSHIGPMTRSVTDCALLLDVIARPDPRDWSAMPTHPGSYLDGLDSGVSGTRIAFSPDLGTGRNDPEVEAAVRAAVDVLREQGAQVDEIDLRIADPVEAFHTLWFTGAAKVIDAYGPGARERIDPGLRSAIEEFGDRATAADYLDAVAVRADLGRVMGELHTTYAALLTPTMPIAAFPAGQPAPDGWPSPLWTSWTPYTYPFNMTQQPALTVPCGFTGDGLPIGLQVVAARHDDAAALRVGRAFEQATTWHTQHPPRTR</sequence>